<comment type="caution">
    <text evidence="1">The sequence shown here is derived from an EMBL/GenBank/DDBJ whole genome shotgun (WGS) entry which is preliminary data.</text>
</comment>
<proteinExistence type="predicted"/>
<evidence type="ECO:0000313" key="2">
    <source>
        <dbReference type="Proteomes" id="UP000712281"/>
    </source>
</evidence>
<evidence type="ECO:0000313" key="1">
    <source>
        <dbReference type="EMBL" id="KAF2576787.1"/>
    </source>
</evidence>
<gene>
    <name evidence="1" type="ORF">F2Q68_00002052</name>
</gene>
<dbReference type="Proteomes" id="UP000712281">
    <property type="component" value="Unassembled WGS sequence"/>
</dbReference>
<name>A0A8S9J6J8_BRACR</name>
<reference evidence="1" key="1">
    <citation type="submission" date="2019-12" db="EMBL/GenBank/DDBJ databases">
        <title>Genome sequencing and annotation of Brassica cretica.</title>
        <authorList>
            <person name="Studholme D.J."/>
            <person name="Sarris P.F."/>
        </authorList>
    </citation>
    <scope>NUCLEOTIDE SEQUENCE</scope>
    <source>
        <strain evidence="1">PFS-001/15</strain>
        <tissue evidence="1">Leaf</tissue>
    </source>
</reference>
<protein>
    <submittedName>
        <fullName evidence="1">Uncharacterized protein</fullName>
    </submittedName>
</protein>
<sequence length="140" mass="15836">MEFGVTGLLKWTAFNGVFLSSVVSKLNVHSYRFISFIALLRPSTHNNAICCNSVFSKAANSSDLKSDRCPSTVEVKLLRFWEEVKRGGELIPIQPVFVKAKYAEWRPILKLKTGGCCVDQNKYQSVKITINQESKRHNPE</sequence>
<organism evidence="1 2">
    <name type="scientific">Brassica cretica</name>
    <name type="common">Mustard</name>
    <dbReference type="NCBI Taxonomy" id="69181"/>
    <lineage>
        <taxon>Eukaryota</taxon>
        <taxon>Viridiplantae</taxon>
        <taxon>Streptophyta</taxon>
        <taxon>Embryophyta</taxon>
        <taxon>Tracheophyta</taxon>
        <taxon>Spermatophyta</taxon>
        <taxon>Magnoliopsida</taxon>
        <taxon>eudicotyledons</taxon>
        <taxon>Gunneridae</taxon>
        <taxon>Pentapetalae</taxon>
        <taxon>rosids</taxon>
        <taxon>malvids</taxon>
        <taxon>Brassicales</taxon>
        <taxon>Brassicaceae</taxon>
        <taxon>Brassiceae</taxon>
        <taxon>Brassica</taxon>
    </lineage>
</organism>
<accession>A0A8S9J6J8</accession>
<dbReference type="AlphaFoldDB" id="A0A8S9J6J8"/>
<dbReference type="EMBL" id="QGKW02001660">
    <property type="protein sequence ID" value="KAF2576787.1"/>
    <property type="molecule type" value="Genomic_DNA"/>
</dbReference>